<sequence length="176" mass="18900">MGHSHHNHHCKGLATKNLVACFSNLFFATHPLGAFHATRHGTQQAPQQHQEHQLLPPAHPLIHLPPSPFPSRFLHLLLPTPPPSRPSPAGEAAFRGVEAQGESHIDKRGAANRIPDLGVGGRRGEFEEDAEGSVPSMEPLRGALGPGGLGKGEVGAREFRDQRASLCEIRKCENGG</sequence>
<name>A0AAQ3P4M9_VIGMU</name>
<accession>A0AAQ3P4M9</accession>
<evidence type="ECO:0000313" key="2">
    <source>
        <dbReference type="EMBL" id="WVZ21485.1"/>
    </source>
</evidence>
<dbReference type="Proteomes" id="UP001374535">
    <property type="component" value="Chromosome 2"/>
</dbReference>
<reference evidence="2 3" key="1">
    <citation type="journal article" date="2023" name="Life. Sci Alliance">
        <title>Evolutionary insights into 3D genome organization and epigenetic landscape of Vigna mungo.</title>
        <authorList>
            <person name="Junaid A."/>
            <person name="Singh B."/>
            <person name="Bhatia S."/>
        </authorList>
    </citation>
    <scope>NUCLEOTIDE SEQUENCE [LARGE SCALE GENOMIC DNA]</scope>
    <source>
        <strain evidence="2">Urdbean</strain>
    </source>
</reference>
<organism evidence="2 3">
    <name type="scientific">Vigna mungo</name>
    <name type="common">Black gram</name>
    <name type="synonym">Phaseolus mungo</name>
    <dbReference type="NCBI Taxonomy" id="3915"/>
    <lineage>
        <taxon>Eukaryota</taxon>
        <taxon>Viridiplantae</taxon>
        <taxon>Streptophyta</taxon>
        <taxon>Embryophyta</taxon>
        <taxon>Tracheophyta</taxon>
        <taxon>Spermatophyta</taxon>
        <taxon>Magnoliopsida</taxon>
        <taxon>eudicotyledons</taxon>
        <taxon>Gunneridae</taxon>
        <taxon>Pentapetalae</taxon>
        <taxon>rosids</taxon>
        <taxon>fabids</taxon>
        <taxon>Fabales</taxon>
        <taxon>Fabaceae</taxon>
        <taxon>Papilionoideae</taxon>
        <taxon>50 kb inversion clade</taxon>
        <taxon>NPAAA clade</taxon>
        <taxon>indigoferoid/millettioid clade</taxon>
        <taxon>Phaseoleae</taxon>
        <taxon>Vigna</taxon>
    </lineage>
</organism>
<feature type="region of interest" description="Disordered" evidence="1">
    <location>
        <begin position="82"/>
        <end position="154"/>
    </location>
</feature>
<evidence type="ECO:0000256" key="1">
    <source>
        <dbReference type="SAM" id="MobiDB-lite"/>
    </source>
</evidence>
<evidence type="ECO:0000313" key="3">
    <source>
        <dbReference type="Proteomes" id="UP001374535"/>
    </source>
</evidence>
<feature type="compositionally biased region" description="Gly residues" evidence="1">
    <location>
        <begin position="144"/>
        <end position="153"/>
    </location>
</feature>
<gene>
    <name evidence="2" type="ORF">V8G54_008807</name>
</gene>
<protein>
    <submittedName>
        <fullName evidence="2">Uncharacterized protein</fullName>
    </submittedName>
</protein>
<dbReference type="EMBL" id="CP144699">
    <property type="protein sequence ID" value="WVZ21485.1"/>
    <property type="molecule type" value="Genomic_DNA"/>
</dbReference>
<proteinExistence type="predicted"/>
<keyword evidence="3" id="KW-1185">Reference proteome</keyword>
<dbReference type="AlphaFoldDB" id="A0AAQ3P4M9"/>